<keyword evidence="7" id="KW-1133">Transmembrane helix</keyword>
<evidence type="ECO:0000256" key="3">
    <source>
        <dbReference type="ARBA" id="ARBA00022837"/>
    </source>
</evidence>
<dbReference type="EMBL" id="JAKKPZ010000057">
    <property type="protein sequence ID" value="KAI1705374.1"/>
    <property type="molecule type" value="Genomic_DNA"/>
</dbReference>
<keyword evidence="2" id="KW-0677">Repeat</keyword>
<dbReference type="GO" id="GO:0004930">
    <property type="term" value="F:G protein-coupled receptor activity"/>
    <property type="evidence" value="ECO:0007669"/>
    <property type="project" value="InterPro"/>
</dbReference>
<dbReference type="SUPFAM" id="SSF49313">
    <property type="entry name" value="Cadherin-like"/>
    <property type="match status" value="1"/>
</dbReference>
<gene>
    <name evidence="11" type="ORF">DdX_13689</name>
</gene>
<feature type="transmembrane region" description="Helical" evidence="7">
    <location>
        <begin position="917"/>
        <end position="943"/>
    </location>
</feature>
<keyword evidence="3 5" id="KW-0106">Calcium</keyword>
<feature type="transmembrane region" description="Helical" evidence="7">
    <location>
        <begin position="976"/>
        <end position="1000"/>
    </location>
</feature>
<organism evidence="11 12">
    <name type="scientific">Ditylenchus destructor</name>
    <dbReference type="NCBI Taxonomy" id="166010"/>
    <lineage>
        <taxon>Eukaryota</taxon>
        <taxon>Metazoa</taxon>
        <taxon>Ecdysozoa</taxon>
        <taxon>Nematoda</taxon>
        <taxon>Chromadorea</taxon>
        <taxon>Rhabditida</taxon>
        <taxon>Tylenchina</taxon>
        <taxon>Tylenchomorpha</taxon>
        <taxon>Sphaerularioidea</taxon>
        <taxon>Anguinidae</taxon>
        <taxon>Anguininae</taxon>
        <taxon>Ditylenchus</taxon>
    </lineage>
</organism>
<feature type="chain" id="PRO_5042234510" description="GPS domain-containing protein" evidence="8">
    <location>
        <begin position="22"/>
        <end position="1403"/>
    </location>
</feature>
<dbReference type="PROSITE" id="PS50227">
    <property type="entry name" value="G_PROTEIN_RECEP_F2_3"/>
    <property type="match status" value="1"/>
</dbReference>
<dbReference type="PANTHER" id="PTHR24027">
    <property type="entry name" value="CADHERIN-23"/>
    <property type="match status" value="1"/>
</dbReference>
<dbReference type="SUPFAM" id="SSF49265">
    <property type="entry name" value="Fibronectin type III"/>
    <property type="match status" value="1"/>
</dbReference>
<feature type="transmembrane region" description="Helical" evidence="7">
    <location>
        <begin position="759"/>
        <end position="785"/>
    </location>
</feature>
<dbReference type="InterPro" id="IPR036116">
    <property type="entry name" value="FN3_sf"/>
</dbReference>
<evidence type="ECO:0000256" key="4">
    <source>
        <dbReference type="ARBA" id="ARBA00023136"/>
    </source>
</evidence>
<feature type="transmembrane region" description="Helical" evidence="7">
    <location>
        <begin position="1006"/>
        <end position="1028"/>
    </location>
</feature>
<evidence type="ECO:0000313" key="12">
    <source>
        <dbReference type="Proteomes" id="UP001201812"/>
    </source>
</evidence>
<protein>
    <recommendedName>
        <fullName evidence="13">GPS domain-containing protein</fullName>
    </recommendedName>
</protein>
<dbReference type="Gene3D" id="2.60.220.50">
    <property type="match status" value="1"/>
</dbReference>
<reference evidence="11" key="1">
    <citation type="submission" date="2022-01" db="EMBL/GenBank/DDBJ databases">
        <title>Genome Sequence Resource for Two Populations of Ditylenchus destructor, the Migratory Endoparasitic Phytonematode.</title>
        <authorList>
            <person name="Zhang H."/>
            <person name="Lin R."/>
            <person name="Xie B."/>
        </authorList>
    </citation>
    <scope>NUCLEOTIDE SEQUENCE</scope>
    <source>
        <strain evidence="11">BazhouSP</strain>
    </source>
</reference>
<dbReference type="GO" id="GO:0005509">
    <property type="term" value="F:calcium ion binding"/>
    <property type="evidence" value="ECO:0007669"/>
    <property type="project" value="UniProtKB-UniRule"/>
</dbReference>
<dbReference type="GO" id="GO:0016477">
    <property type="term" value="P:cell migration"/>
    <property type="evidence" value="ECO:0007669"/>
    <property type="project" value="TreeGrafter"/>
</dbReference>
<sequence length="1403" mass="155437">MIWILHIFATLILQHQSGIQADSFHKRDSGNELHEIRIYESAPPGTKATLNEAFDRLLREQKNCFAQLETSNPDTDWIDFDPALLMFQTTAEVPTSARATQQATLHLMCSSNKMRSIPFSIHVTRRNRYPPKFSAEEYQFYAPANLRIGTEVGRVKVIDHDPIIYNSQIQLSIVRPPASGTGMVGRGFHNPLSNKNEKSVSEIDSHWQIFKNESINVAKMMTDLQLYRPYTIKILAVDFGSPQLFSTVNVTIVPVSVSQPHNVRVNVANSAYQIFEWDSPSFGIAEKYRLLVKRQGETVHSQEVHSSMNIVMSRAHLAIGPEYTVIVTAVDVDGESPSDPHSFMLVNTELHCDGECSPRGGIPMCYYGQFHKIEQYRDTNGLHCLCYDGYSSAQCDAIEQCNSERSIETYGGIDWPQTPVNQSSAILCPYNSNGEMMKRQCVWDNRLDMARWENVSNNGLCKKQSSILVHLGVLANFAQRADQTVSGLRAVQRFLDTVLEFPSFNPNVSTAHFDAKIAEHVAQVVDAIGTRNLSVVAGNTTEVRENLSLYIQQFTRRLPVPFDLRSSGEGLQMRTWHYASDIDTIGSSSSIPEDAGGSFPVQLIRRCHIQLPPKAKSFSQGRAVQTIRASCLKSSTLFPHLDGRSPVLFVGLEDDDSEFSPLSKSDKNERRDSLLKNKLPVGTKVLIGLRPEVTTSFENEQPFNYTCAYYDDKEHTWSTAGITVLSRNFENGFILCETTHLSIFALLPESMFESDRYSYLQSVAIAFPIITAFVAVFCTIFLLLMAVFQRSRSTDPALILFLLTMLLVHTIHLFLLIFLHMSPGVIQIWDSQIYLLLQYALISLAALMALLNSGIHARIVALELDTVRMASRTRRFIGVVLTAVVSPVCLCIVAWLMDGYIFYGITTRNPTLRPFSLTFVLTYLLPLVIFVGCATGYGCYCLYYGNNLAKQHTNTSVIVMSNGSDGNKKVTLLRDLANTAGLSLLVLLLFYAKALIFYQAHNITKSLILGLLHLSLSFAILLFVGYLYRIESKFPTFSSHQSGVQPHRNSAGFTALSTEEDGPALKHHNGNGCGKPQNGLANFSTFLTNNGNATGNVGMNHSPGGYNKGTEENGHIFEKNGALSQSQHPSMVTATAPFANDYATIGSRERNNSTVGDHILSRHSFLSYKDGPVSVASLRRCSQPVIIQTSCDKNSDYYGILSARTYSPLTVSARNGPPEIAHYHTSAVQKQETLNRLAFLHHNSKLNKTNPHKHHLNGGQGVRTSVLESDDLLTSQSGSPGTTATSVTANDPLGDLTPRISSQTKSFFGENPGKDRKNEPPSPSPLPMTKSLIANPLHAKFADEELCSSEEEAGFEIIRETTTTFKSKLVPKADRKDPGISPGSETTNSSPMEEISHPLVSVV</sequence>
<dbReference type="GO" id="GO:0008013">
    <property type="term" value="F:beta-catenin binding"/>
    <property type="evidence" value="ECO:0007669"/>
    <property type="project" value="TreeGrafter"/>
</dbReference>
<comment type="subcellular location">
    <subcellularLocation>
        <location evidence="1">Membrane</location>
    </subcellularLocation>
</comment>
<name>A0AAD4MW44_9BILA</name>
<dbReference type="InterPro" id="IPR046338">
    <property type="entry name" value="GAIN_dom_sf"/>
</dbReference>
<evidence type="ECO:0000313" key="11">
    <source>
        <dbReference type="EMBL" id="KAI1705374.1"/>
    </source>
</evidence>
<dbReference type="PROSITE" id="PS50268">
    <property type="entry name" value="CADHERIN_2"/>
    <property type="match status" value="1"/>
</dbReference>
<accession>A0AAD4MW44</accession>
<keyword evidence="8" id="KW-0732">Signal</keyword>
<evidence type="ECO:0000256" key="2">
    <source>
        <dbReference type="ARBA" id="ARBA00022737"/>
    </source>
</evidence>
<feature type="domain" description="G-protein coupled receptors family 2 profile 1" evidence="9">
    <location>
        <begin position="385"/>
        <end position="465"/>
    </location>
</feature>
<feature type="compositionally biased region" description="Polar residues" evidence="6">
    <location>
        <begin position="1272"/>
        <end position="1289"/>
    </location>
</feature>
<dbReference type="GO" id="GO:0045296">
    <property type="term" value="F:cadherin binding"/>
    <property type="evidence" value="ECO:0007669"/>
    <property type="project" value="TreeGrafter"/>
</dbReference>
<keyword evidence="12" id="KW-1185">Reference proteome</keyword>
<dbReference type="PANTHER" id="PTHR24027:SF442">
    <property type="entry name" value="PROTOCADHERIN-15 ISOFORM X1"/>
    <property type="match status" value="1"/>
</dbReference>
<dbReference type="Proteomes" id="UP001201812">
    <property type="component" value="Unassembled WGS sequence"/>
</dbReference>
<dbReference type="InterPro" id="IPR015919">
    <property type="entry name" value="Cadherin-like_sf"/>
</dbReference>
<dbReference type="GO" id="GO:0007156">
    <property type="term" value="P:homophilic cell adhesion via plasma membrane adhesion molecules"/>
    <property type="evidence" value="ECO:0007669"/>
    <property type="project" value="InterPro"/>
</dbReference>
<dbReference type="CDD" id="cd11304">
    <property type="entry name" value="Cadherin_repeat"/>
    <property type="match status" value="1"/>
</dbReference>
<feature type="domain" description="Cadherin" evidence="10">
    <location>
        <begin position="134"/>
        <end position="282"/>
    </location>
</feature>
<dbReference type="InterPro" id="IPR001879">
    <property type="entry name" value="GPCR_2_extracellular_dom"/>
</dbReference>
<keyword evidence="7" id="KW-0812">Transmembrane</keyword>
<feature type="region of interest" description="Disordered" evidence="6">
    <location>
        <begin position="1272"/>
        <end position="1330"/>
    </location>
</feature>
<feature type="transmembrane region" description="Helical" evidence="7">
    <location>
        <begin position="833"/>
        <end position="855"/>
    </location>
</feature>
<evidence type="ECO:0000259" key="9">
    <source>
        <dbReference type="PROSITE" id="PS50227"/>
    </source>
</evidence>
<evidence type="ECO:0008006" key="13">
    <source>
        <dbReference type="Google" id="ProtNLM"/>
    </source>
</evidence>
<dbReference type="InterPro" id="IPR002126">
    <property type="entry name" value="Cadherin-like_dom"/>
</dbReference>
<proteinExistence type="predicted"/>
<dbReference type="GO" id="GO:0016342">
    <property type="term" value="C:catenin complex"/>
    <property type="evidence" value="ECO:0007669"/>
    <property type="project" value="TreeGrafter"/>
</dbReference>
<comment type="caution">
    <text evidence="11">The sequence shown here is derived from an EMBL/GenBank/DDBJ whole genome shotgun (WGS) entry which is preliminary data.</text>
</comment>
<evidence type="ECO:0000256" key="7">
    <source>
        <dbReference type="SAM" id="Phobius"/>
    </source>
</evidence>
<feature type="signal peptide" evidence="8">
    <location>
        <begin position="1"/>
        <end position="21"/>
    </location>
</feature>
<feature type="region of interest" description="Disordered" evidence="6">
    <location>
        <begin position="1362"/>
        <end position="1403"/>
    </location>
</feature>
<dbReference type="InterPro" id="IPR039808">
    <property type="entry name" value="Cadherin"/>
</dbReference>
<dbReference type="Gene3D" id="2.60.40.60">
    <property type="entry name" value="Cadherins"/>
    <property type="match status" value="1"/>
</dbReference>
<evidence type="ECO:0000256" key="8">
    <source>
        <dbReference type="SAM" id="SignalP"/>
    </source>
</evidence>
<evidence type="ECO:0000259" key="10">
    <source>
        <dbReference type="PROSITE" id="PS50268"/>
    </source>
</evidence>
<feature type="transmembrane region" description="Helical" evidence="7">
    <location>
        <begin position="797"/>
        <end position="821"/>
    </location>
</feature>
<feature type="transmembrane region" description="Helical" evidence="7">
    <location>
        <begin position="876"/>
        <end position="897"/>
    </location>
</feature>
<evidence type="ECO:0000256" key="1">
    <source>
        <dbReference type="ARBA" id="ARBA00004370"/>
    </source>
</evidence>
<keyword evidence="4 7" id="KW-0472">Membrane</keyword>
<evidence type="ECO:0000256" key="6">
    <source>
        <dbReference type="SAM" id="MobiDB-lite"/>
    </source>
</evidence>
<evidence type="ECO:0000256" key="5">
    <source>
        <dbReference type="PROSITE-ProRule" id="PRU00043"/>
    </source>
</evidence>